<dbReference type="Proteomes" id="UP000813461">
    <property type="component" value="Unassembled WGS sequence"/>
</dbReference>
<dbReference type="InterPro" id="IPR027443">
    <property type="entry name" value="IPNS-like_sf"/>
</dbReference>
<reference evidence="4" key="1">
    <citation type="journal article" date="2021" name="Nat. Commun.">
        <title>Genetic determinants of endophytism in the Arabidopsis root mycobiome.</title>
        <authorList>
            <person name="Mesny F."/>
            <person name="Miyauchi S."/>
            <person name="Thiergart T."/>
            <person name="Pickel B."/>
            <person name="Atanasova L."/>
            <person name="Karlsson M."/>
            <person name="Huettel B."/>
            <person name="Barry K.W."/>
            <person name="Haridas S."/>
            <person name="Chen C."/>
            <person name="Bauer D."/>
            <person name="Andreopoulos W."/>
            <person name="Pangilinan J."/>
            <person name="LaButti K."/>
            <person name="Riley R."/>
            <person name="Lipzen A."/>
            <person name="Clum A."/>
            <person name="Drula E."/>
            <person name="Henrissat B."/>
            <person name="Kohler A."/>
            <person name="Grigoriev I.V."/>
            <person name="Martin F.M."/>
            <person name="Hacquard S."/>
        </authorList>
    </citation>
    <scope>NUCLEOTIDE SEQUENCE</scope>
    <source>
        <strain evidence="4">MPI-SDFR-AT-0120</strain>
    </source>
</reference>
<dbReference type="Gene3D" id="2.60.120.330">
    <property type="entry name" value="B-lactam Antibiotic, Isopenicillin N Synthase, Chain"/>
    <property type="match status" value="1"/>
</dbReference>
<evidence type="ECO:0000313" key="4">
    <source>
        <dbReference type="EMBL" id="KAH7080810.1"/>
    </source>
</evidence>
<protein>
    <submittedName>
        <fullName evidence="4">2og-Fe oxygenase family protein</fullName>
    </submittedName>
</protein>
<organism evidence="4 5">
    <name type="scientific">Paraphoma chrysanthemicola</name>
    <dbReference type="NCBI Taxonomy" id="798071"/>
    <lineage>
        <taxon>Eukaryota</taxon>
        <taxon>Fungi</taxon>
        <taxon>Dikarya</taxon>
        <taxon>Ascomycota</taxon>
        <taxon>Pezizomycotina</taxon>
        <taxon>Dothideomycetes</taxon>
        <taxon>Pleosporomycetidae</taxon>
        <taxon>Pleosporales</taxon>
        <taxon>Pleosporineae</taxon>
        <taxon>Phaeosphaeriaceae</taxon>
        <taxon>Paraphoma</taxon>
    </lineage>
</organism>
<gene>
    <name evidence="4" type="ORF">FB567DRAFT_113454</name>
</gene>
<dbReference type="Pfam" id="PF14226">
    <property type="entry name" value="DIOX_N"/>
    <property type="match status" value="1"/>
</dbReference>
<evidence type="ECO:0000256" key="1">
    <source>
        <dbReference type="ARBA" id="ARBA00008056"/>
    </source>
</evidence>
<dbReference type="SUPFAM" id="SSF51197">
    <property type="entry name" value="Clavaminate synthase-like"/>
    <property type="match status" value="1"/>
</dbReference>
<dbReference type="GO" id="GO:0046872">
    <property type="term" value="F:metal ion binding"/>
    <property type="evidence" value="ECO:0007669"/>
    <property type="project" value="UniProtKB-KW"/>
</dbReference>
<evidence type="ECO:0000259" key="3">
    <source>
        <dbReference type="PROSITE" id="PS51471"/>
    </source>
</evidence>
<dbReference type="PROSITE" id="PS51471">
    <property type="entry name" value="FE2OG_OXY"/>
    <property type="match status" value="1"/>
</dbReference>
<sequence>MAEVLKPHHGVPALGEEEASKYVYFHSGSEATYRKISEKPTGFTSIPTIDISNIDGSLAQRQAIAAEIRQACETCGFFYIKNHTIHQSSIDETFDLLRRFFALGENVKMDAHVQKNPAIRGYEPMLETRLDPRTRGDVKEAFTMGDCYLEPEQDYTGKTGQGPPSYVTKPQNIWPKAAPWWREGLYKYYNQILPLAMKLVRILALSFDLHEHAFDEIFRFPVTGMRPLHYPPTPQEEGQENVGLGAHADFSCKCGDQYVTRRLSLADEIVSGLTLVLQDSVPALEVLNQDGIWVDAPPQPGTFVCNVGQYLEKHTNGRFPATVHRVRNKTGQERYSLPFFLTPDADAELEVLECCRDENGKGGLTKTYENINVGDLYIRRILPARKKHPTSIKFADVPQEQWSYRMLLS</sequence>
<dbReference type="InterPro" id="IPR005123">
    <property type="entry name" value="Oxoglu/Fe-dep_dioxygenase_dom"/>
</dbReference>
<dbReference type="GO" id="GO:0044283">
    <property type="term" value="P:small molecule biosynthetic process"/>
    <property type="evidence" value="ECO:0007669"/>
    <property type="project" value="UniProtKB-ARBA"/>
</dbReference>
<keyword evidence="5" id="KW-1185">Reference proteome</keyword>
<dbReference type="OrthoDB" id="288590at2759"/>
<dbReference type="InterPro" id="IPR026992">
    <property type="entry name" value="DIOX_N"/>
</dbReference>
<name>A0A8K0QZ10_9PLEO</name>
<comment type="caution">
    <text evidence="4">The sequence shown here is derived from an EMBL/GenBank/DDBJ whole genome shotgun (WGS) entry which is preliminary data.</text>
</comment>
<dbReference type="InterPro" id="IPR050231">
    <property type="entry name" value="Iron_ascorbate_oxido_reductase"/>
</dbReference>
<dbReference type="PRINTS" id="PR00682">
    <property type="entry name" value="IPNSYNTHASE"/>
</dbReference>
<keyword evidence="2" id="KW-0479">Metal-binding</keyword>
<dbReference type="InterPro" id="IPR044861">
    <property type="entry name" value="IPNS-like_FE2OG_OXY"/>
</dbReference>
<dbReference type="PANTHER" id="PTHR47990">
    <property type="entry name" value="2-OXOGLUTARATE (2OG) AND FE(II)-DEPENDENT OXYGENASE SUPERFAMILY PROTEIN-RELATED"/>
    <property type="match status" value="1"/>
</dbReference>
<proteinExistence type="inferred from homology"/>
<comment type="similarity">
    <text evidence="1 2">Belongs to the iron/ascorbate-dependent oxidoreductase family.</text>
</comment>
<evidence type="ECO:0000313" key="5">
    <source>
        <dbReference type="Proteomes" id="UP000813461"/>
    </source>
</evidence>
<dbReference type="AlphaFoldDB" id="A0A8K0QZ10"/>
<accession>A0A8K0QZ10</accession>
<keyword evidence="2" id="KW-0408">Iron</keyword>
<feature type="domain" description="Fe2OG dioxygenase" evidence="3">
    <location>
        <begin position="221"/>
        <end position="343"/>
    </location>
</feature>
<dbReference type="GO" id="GO:0016491">
    <property type="term" value="F:oxidoreductase activity"/>
    <property type="evidence" value="ECO:0007669"/>
    <property type="project" value="UniProtKB-KW"/>
</dbReference>
<keyword evidence="2" id="KW-0560">Oxidoreductase</keyword>
<dbReference type="EMBL" id="JAGMVJ010000015">
    <property type="protein sequence ID" value="KAH7080810.1"/>
    <property type="molecule type" value="Genomic_DNA"/>
</dbReference>
<dbReference type="Pfam" id="PF03171">
    <property type="entry name" value="2OG-FeII_Oxy"/>
    <property type="match status" value="1"/>
</dbReference>
<evidence type="ECO:0000256" key="2">
    <source>
        <dbReference type="RuleBase" id="RU003682"/>
    </source>
</evidence>